<dbReference type="RefSeq" id="WP_345200660.1">
    <property type="nucleotide sequence ID" value="NZ_BAABHX010000001.1"/>
</dbReference>
<evidence type="ECO:0000313" key="2">
    <source>
        <dbReference type="Proteomes" id="UP001500353"/>
    </source>
</evidence>
<dbReference type="EMBL" id="BAABHX010000001">
    <property type="protein sequence ID" value="GAA5087071.1"/>
    <property type="molecule type" value="Genomic_DNA"/>
</dbReference>
<dbReference type="Proteomes" id="UP001500353">
    <property type="component" value="Unassembled WGS sequence"/>
</dbReference>
<keyword evidence="2" id="KW-1185">Reference proteome</keyword>
<protein>
    <submittedName>
        <fullName evidence="1">Uncharacterized protein</fullName>
    </submittedName>
</protein>
<gene>
    <name evidence="1" type="ORF">GCM10023210_09670</name>
</gene>
<proteinExistence type="predicted"/>
<accession>A0ABP9M064</accession>
<sequence length="66" mass="7620">MTDFTISGQSHIIDDVIEHLKNGSFGFVTPQSWNYEIGDQNKIITLKNGAEVKPDDLFWFKYLIKD</sequence>
<comment type="caution">
    <text evidence="1">The sequence shown here is derived from an EMBL/GenBank/DDBJ whole genome shotgun (WGS) entry which is preliminary data.</text>
</comment>
<name>A0ABP9M064_9FLAO</name>
<organism evidence="1 2">
    <name type="scientific">Chryseobacterium ginsengisoli</name>
    <dbReference type="NCBI Taxonomy" id="363853"/>
    <lineage>
        <taxon>Bacteria</taxon>
        <taxon>Pseudomonadati</taxon>
        <taxon>Bacteroidota</taxon>
        <taxon>Flavobacteriia</taxon>
        <taxon>Flavobacteriales</taxon>
        <taxon>Weeksellaceae</taxon>
        <taxon>Chryseobacterium group</taxon>
        <taxon>Chryseobacterium</taxon>
    </lineage>
</organism>
<evidence type="ECO:0000313" key="1">
    <source>
        <dbReference type="EMBL" id="GAA5087071.1"/>
    </source>
</evidence>
<reference evidence="2" key="1">
    <citation type="journal article" date="2019" name="Int. J. Syst. Evol. Microbiol.">
        <title>The Global Catalogue of Microorganisms (GCM) 10K type strain sequencing project: providing services to taxonomists for standard genome sequencing and annotation.</title>
        <authorList>
            <consortium name="The Broad Institute Genomics Platform"/>
            <consortium name="The Broad Institute Genome Sequencing Center for Infectious Disease"/>
            <person name="Wu L."/>
            <person name="Ma J."/>
        </authorList>
    </citation>
    <scope>NUCLEOTIDE SEQUENCE [LARGE SCALE GENOMIC DNA]</scope>
    <source>
        <strain evidence="2">JCM 18019</strain>
    </source>
</reference>